<evidence type="ECO:0000313" key="1">
    <source>
        <dbReference type="EMBL" id="WMV36845.1"/>
    </source>
</evidence>
<dbReference type="AlphaFoldDB" id="A0AAF0R9K0"/>
<accession>A0AAF0R9K0</accession>
<dbReference type="Proteomes" id="UP001234989">
    <property type="component" value="Chromosome 7"/>
</dbReference>
<sequence length="114" mass="12984">MARIELTARVTLFPWRKTRFAMLFDCLMNISNITTDVFDDALAVVLDAAGQIHREGIEQNLHWTNAVDCIFSLPKLVVSINYTWNLDTPSGSQNEEANSRNSVAWVFDISLHRD</sequence>
<proteinExistence type="predicted"/>
<keyword evidence="2" id="KW-1185">Reference proteome</keyword>
<dbReference type="EMBL" id="CP133618">
    <property type="protein sequence ID" value="WMV36845.1"/>
    <property type="molecule type" value="Genomic_DNA"/>
</dbReference>
<protein>
    <submittedName>
        <fullName evidence="1">Uncharacterized protein</fullName>
    </submittedName>
</protein>
<evidence type="ECO:0000313" key="2">
    <source>
        <dbReference type="Proteomes" id="UP001234989"/>
    </source>
</evidence>
<gene>
    <name evidence="1" type="ORF">MTR67_030230</name>
</gene>
<organism evidence="1 2">
    <name type="scientific">Solanum verrucosum</name>
    <dbReference type="NCBI Taxonomy" id="315347"/>
    <lineage>
        <taxon>Eukaryota</taxon>
        <taxon>Viridiplantae</taxon>
        <taxon>Streptophyta</taxon>
        <taxon>Embryophyta</taxon>
        <taxon>Tracheophyta</taxon>
        <taxon>Spermatophyta</taxon>
        <taxon>Magnoliopsida</taxon>
        <taxon>eudicotyledons</taxon>
        <taxon>Gunneridae</taxon>
        <taxon>Pentapetalae</taxon>
        <taxon>asterids</taxon>
        <taxon>lamiids</taxon>
        <taxon>Solanales</taxon>
        <taxon>Solanaceae</taxon>
        <taxon>Solanoideae</taxon>
        <taxon>Solaneae</taxon>
        <taxon>Solanum</taxon>
    </lineage>
</organism>
<reference evidence="1" key="1">
    <citation type="submission" date="2023-08" db="EMBL/GenBank/DDBJ databases">
        <title>A de novo genome assembly of Solanum verrucosum Schlechtendal, a Mexican diploid species geographically isolated from the other diploid A-genome species in potato relatives.</title>
        <authorList>
            <person name="Hosaka K."/>
        </authorList>
    </citation>
    <scope>NUCLEOTIDE SEQUENCE</scope>
    <source>
        <tissue evidence="1">Young leaves</tissue>
    </source>
</reference>
<name>A0AAF0R9K0_SOLVR</name>